<name>A0AAV4IDP5_9GAST</name>
<dbReference type="Proteomes" id="UP000762676">
    <property type="component" value="Unassembled WGS sequence"/>
</dbReference>
<dbReference type="EMBL" id="BMAT01006179">
    <property type="protein sequence ID" value="GFS07854.1"/>
    <property type="molecule type" value="Genomic_DNA"/>
</dbReference>
<keyword evidence="2" id="KW-1185">Reference proteome</keyword>
<evidence type="ECO:0000313" key="2">
    <source>
        <dbReference type="Proteomes" id="UP000762676"/>
    </source>
</evidence>
<organism evidence="1 2">
    <name type="scientific">Elysia marginata</name>
    <dbReference type="NCBI Taxonomy" id="1093978"/>
    <lineage>
        <taxon>Eukaryota</taxon>
        <taxon>Metazoa</taxon>
        <taxon>Spiralia</taxon>
        <taxon>Lophotrochozoa</taxon>
        <taxon>Mollusca</taxon>
        <taxon>Gastropoda</taxon>
        <taxon>Heterobranchia</taxon>
        <taxon>Euthyneura</taxon>
        <taxon>Panpulmonata</taxon>
        <taxon>Sacoglossa</taxon>
        <taxon>Placobranchoidea</taxon>
        <taxon>Plakobranchidae</taxon>
        <taxon>Elysia</taxon>
    </lineage>
</organism>
<protein>
    <submittedName>
        <fullName evidence="1">Uncharacterized protein</fullName>
    </submittedName>
</protein>
<proteinExistence type="predicted"/>
<evidence type="ECO:0000313" key="1">
    <source>
        <dbReference type="EMBL" id="GFS07854.1"/>
    </source>
</evidence>
<reference evidence="1 2" key="1">
    <citation type="journal article" date="2021" name="Elife">
        <title>Chloroplast acquisition without the gene transfer in kleptoplastic sea slugs, Plakobranchus ocellatus.</title>
        <authorList>
            <person name="Maeda T."/>
            <person name="Takahashi S."/>
            <person name="Yoshida T."/>
            <person name="Shimamura S."/>
            <person name="Takaki Y."/>
            <person name="Nagai Y."/>
            <person name="Toyoda A."/>
            <person name="Suzuki Y."/>
            <person name="Arimoto A."/>
            <person name="Ishii H."/>
            <person name="Satoh N."/>
            <person name="Nishiyama T."/>
            <person name="Hasebe M."/>
            <person name="Maruyama T."/>
            <person name="Minagawa J."/>
            <person name="Obokata J."/>
            <person name="Shigenobu S."/>
        </authorList>
    </citation>
    <scope>NUCLEOTIDE SEQUENCE [LARGE SCALE GENOMIC DNA]</scope>
</reference>
<accession>A0AAV4IDP5</accession>
<comment type="caution">
    <text evidence="1">The sequence shown here is derived from an EMBL/GenBank/DDBJ whole genome shotgun (WGS) entry which is preliminary data.</text>
</comment>
<dbReference type="AlphaFoldDB" id="A0AAV4IDP5"/>
<sequence length="93" mass="10500">MDTKIERASKTKQLTSDVGIRQSDNFSPVFTVGYLEHALKELRGTPEELGKPTASSTIWDSTFELGIEIQRKKKLDRRLAMKWGYGGKALKLT</sequence>
<gene>
    <name evidence="1" type="ORF">ElyMa_003000200</name>
</gene>